<dbReference type="GO" id="GO:0005886">
    <property type="term" value="C:plasma membrane"/>
    <property type="evidence" value="ECO:0007669"/>
    <property type="project" value="TreeGrafter"/>
</dbReference>
<keyword evidence="1" id="KW-0812">Transmembrane</keyword>
<evidence type="ECO:0008006" key="4">
    <source>
        <dbReference type="Google" id="ProtNLM"/>
    </source>
</evidence>
<dbReference type="InterPro" id="IPR012338">
    <property type="entry name" value="Beta-lactam/transpept-like"/>
</dbReference>
<evidence type="ECO:0000256" key="1">
    <source>
        <dbReference type="SAM" id="Phobius"/>
    </source>
</evidence>
<dbReference type="GO" id="GO:0071555">
    <property type="term" value="P:cell wall organization"/>
    <property type="evidence" value="ECO:0007669"/>
    <property type="project" value="TreeGrafter"/>
</dbReference>
<keyword evidence="1" id="KW-0472">Membrane</keyword>
<dbReference type="AlphaFoldDB" id="A0A8J3V9D2"/>
<dbReference type="PANTHER" id="PTHR30627:SF2">
    <property type="entry name" value="PEPTIDOGLYCAN D,D-TRANSPEPTIDASE MRDA"/>
    <property type="match status" value="1"/>
</dbReference>
<evidence type="ECO:0000313" key="3">
    <source>
        <dbReference type="Proteomes" id="UP000605992"/>
    </source>
</evidence>
<proteinExistence type="predicted"/>
<comment type="caution">
    <text evidence="2">The sequence shown here is derived from an EMBL/GenBank/DDBJ whole genome shotgun (WGS) entry which is preliminary data.</text>
</comment>
<dbReference type="EMBL" id="BOOR01000036">
    <property type="protein sequence ID" value="GII56459.1"/>
    <property type="molecule type" value="Genomic_DNA"/>
</dbReference>
<dbReference type="Proteomes" id="UP000605992">
    <property type="component" value="Unassembled WGS sequence"/>
</dbReference>
<gene>
    <name evidence="2" type="ORF">Pth03_48480</name>
</gene>
<feature type="transmembrane region" description="Helical" evidence="1">
    <location>
        <begin position="35"/>
        <end position="54"/>
    </location>
</feature>
<dbReference type="PANTHER" id="PTHR30627">
    <property type="entry name" value="PEPTIDOGLYCAN D,D-TRANSPEPTIDASE"/>
    <property type="match status" value="1"/>
</dbReference>
<keyword evidence="1" id="KW-1133">Transmembrane helix</keyword>
<sequence>MGLPGGSLARNAARDPGVAVMPRSRRHAGMRERRVALVSAVVVVMTLAVLVRLWQLQVVNGPAYARAAAAAHVRTVSLPAAQGGVLAADGRPLAAERHHGALAGPPGDDDGADALRTALEDWYGEALTGQAGQRTVSVDTHGAVTRVLAVRAPRPGHSLITNVDGRVQRLAEQVLSRLERGGGGSVVVLEASTGRVIALAGDVVRPRPGESPVIRGVPAGTAAALGLTAPSGIDLPGERTAAAPLLEDLLDGNLLNPSRTAVVLTGPLQLARACAAVANGGTLFSPRVARALVRVDGRAGGEPGAWTGRVVTPPVAGRIPAATLHLVRDALTGPSAGRGTGGAETGVITEPDWSASFGPKLRFVVVVVISHGDAGGAARELQKAAAAPARTTAGP</sequence>
<reference evidence="2" key="1">
    <citation type="submission" date="2021-01" db="EMBL/GenBank/DDBJ databases">
        <title>Whole genome shotgun sequence of Planotetraspora thailandica NBRC 104271.</title>
        <authorList>
            <person name="Komaki H."/>
            <person name="Tamura T."/>
        </authorList>
    </citation>
    <scope>NUCLEOTIDE SEQUENCE</scope>
    <source>
        <strain evidence="2">NBRC 104271</strain>
    </source>
</reference>
<dbReference type="Gene3D" id="3.90.1310.10">
    <property type="entry name" value="Penicillin-binding protein 2a (Domain 2)"/>
    <property type="match status" value="1"/>
</dbReference>
<dbReference type="InterPro" id="IPR050515">
    <property type="entry name" value="Beta-lactam/transpept"/>
</dbReference>
<dbReference type="RefSeq" id="WP_203946605.1">
    <property type="nucleotide sequence ID" value="NZ_BOOR01000036.1"/>
</dbReference>
<keyword evidence="3" id="KW-1185">Reference proteome</keyword>
<dbReference type="SUPFAM" id="SSF56601">
    <property type="entry name" value="beta-lactamase/transpeptidase-like"/>
    <property type="match status" value="2"/>
</dbReference>
<name>A0A8J3V9D2_9ACTN</name>
<dbReference type="GO" id="GO:0071972">
    <property type="term" value="F:peptidoglycan L,D-transpeptidase activity"/>
    <property type="evidence" value="ECO:0007669"/>
    <property type="project" value="TreeGrafter"/>
</dbReference>
<dbReference type="Gene3D" id="3.40.710.10">
    <property type="entry name" value="DD-peptidase/beta-lactamase superfamily"/>
    <property type="match status" value="1"/>
</dbReference>
<dbReference type="GO" id="GO:0008658">
    <property type="term" value="F:penicillin binding"/>
    <property type="evidence" value="ECO:0007669"/>
    <property type="project" value="TreeGrafter"/>
</dbReference>
<organism evidence="2 3">
    <name type="scientific">Planotetraspora thailandica</name>
    <dbReference type="NCBI Taxonomy" id="487172"/>
    <lineage>
        <taxon>Bacteria</taxon>
        <taxon>Bacillati</taxon>
        <taxon>Actinomycetota</taxon>
        <taxon>Actinomycetes</taxon>
        <taxon>Streptosporangiales</taxon>
        <taxon>Streptosporangiaceae</taxon>
        <taxon>Planotetraspora</taxon>
    </lineage>
</organism>
<evidence type="ECO:0000313" key="2">
    <source>
        <dbReference type="EMBL" id="GII56459.1"/>
    </source>
</evidence>
<accession>A0A8J3V9D2</accession>
<protein>
    <recommendedName>
        <fullName evidence="4">Penicillin-binding protein</fullName>
    </recommendedName>
</protein>